<gene>
    <name evidence="3 5" type="primary">murQ</name>
    <name evidence="5" type="ORF">KYD98_03115</name>
</gene>
<feature type="active site" description="Proton donor" evidence="3">
    <location>
        <position position="86"/>
    </location>
</feature>
<dbReference type="EC" id="4.2.1.126" evidence="3"/>
<protein>
    <recommendedName>
        <fullName evidence="3">N-acetylmuramic acid 6-phosphate etherase</fullName>
        <shortName evidence="3">MurNAc-6-P etherase</shortName>
        <ecNumber evidence="3">4.2.1.126</ecNumber>
    </recommendedName>
    <alternativeName>
        <fullName evidence="3">N-acetylmuramic acid 6-phosphate hydrolase</fullName>
    </alternativeName>
    <alternativeName>
        <fullName evidence="3">N-acetylmuramic acid 6-phosphate lyase</fullName>
    </alternativeName>
</protein>
<name>A0ABS7AKJ4_9CLOT</name>
<sequence>MDKINLESLITESINVNTVNIDKVSTFEILKMINEEDKKVASAVEKEIPQIEIAVNKITEALKKGGRLIYIGAGTSGRLGVLDAVECLPTYGVSDEMVHAIMAGGKDAMFKAKEGIEDSKEECKNDLKAINFSNKDVLVGIAASGRTPYVIGGIEYANKLGAVSVAVTCNKDSDLSKHADIVIEAVTGPEVVTGSTRMKAGSAQKMILNMLSTASMIKIGKVYNNLMVDVKASNLKLVERAKRIVMMATNVSRDVAEQYLKETDYDVKLSIFMIESSLDKVSAKELLNKNQGYIYKALENV</sequence>
<dbReference type="Proteomes" id="UP001519921">
    <property type="component" value="Unassembled WGS sequence"/>
</dbReference>
<dbReference type="NCBIfam" id="NF003915">
    <property type="entry name" value="PRK05441.1"/>
    <property type="match status" value="1"/>
</dbReference>
<dbReference type="InterPro" id="IPR046348">
    <property type="entry name" value="SIS_dom_sf"/>
</dbReference>
<evidence type="ECO:0000313" key="5">
    <source>
        <dbReference type="EMBL" id="MBW6409069.1"/>
    </source>
</evidence>
<keyword evidence="2 3" id="KW-0119">Carbohydrate metabolism</keyword>
<evidence type="ECO:0000256" key="2">
    <source>
        <dbReference type="ARBA" id="ARBA00023277"/>
    </source>
</evidence>
<keyword evidence="6" id="KW-1185">Reference proteome</keyword>
<dbReference type="PROSITE" id="PS51464">
    <property type="entry name" value="SIS"/>
    <property type="match status" value="1"/>
</dbReference>
<comment type="catalytic activity">
    <reaction evidence="3">
        <text>N-acetyl-D-muramate 6-phosphate + H2O = N-acetyl-D-glucosamine 6-phosphate + (R)-lactate</text>
        <dbReference type="Rhea" id="RHEA:26410"/>
        <dbReference type="ChEBI" id="CHEBI:15377"/>
        <dbReference type="ChEBI" id="CHEBI:16004"/>
        <dbReference type="ChEBI" id="CHEBI:57513"/>
        <dbReference type="ChEBI" id="CHEBI:58722"/>
        <dbReference type="EC" id="4.2.1.126"/>
    </reaction>
</comment>
<feature type="domain" description="SIS" evidence="4">
    <location>
        <begin position="58"/>
        <end position="221"/>
    </location>
</feature>
<organism evidence="5 6">
    <name type="scientific">Clostridium weizhouense</name>
    <dbReference type="NCBI Taxonomy" id="2859781"/>
    <lineage>
        <taxon>Bacteria</taxon>
        <taxon>Bacillati</taxon>
        <taxon>Bacillota</taxon>
        <taxon>Clostridia</taxon>
        <taxon>Eubacteriales</taxon>
        <taxon>Clostridiaceae</taxon>
        <taxon>Clostridium</taxon>
    </lineage>
</organism>
<comment type="caution">
    <text evidence="5">The sequence shown here is derived from an EMBL/GenBank/DDBJ whole genome shotgun (WGS) entry which is preliminary data.</text>
</comment>
<dbReference type="NCBIfam" id="TIGR00274">
    <property type="entry name" value="N-acetylmuramic acid 6-phosphate etherase"/>
    <property type="match status" value="1"/>
</dbReference>
<dbReference type="HAMAP" id="MF_00068">
    <property type="entry name" value="MurQ"/>
    <property type="match status" value="1"/>
</dbReference>
<comment type="miscellaneous">
    <text evidence="3">A lyase-type mechanism (elimination/hydration) is suggested for the cleavage of the lactyl ether bond of MurNAc 6-phosphate, with the formation of an alpha,beta-unsaturated aldehyde intermediate with (E)-stereochemistry, followed by the syn addition of water to give product.</text>
</comment>
<dbReference type="InterPro" id="IPR005486">
    <property type="entry name" value="Glucokinase_regulatory_CS"/>
</dbReference>
<evidence type="ECO:0000313" key="6">
    <source>
        <dbReference type="Proteomes" id="UP001519921"/>
    </source>
</evidence>
<dbReference type="SUPFAM" id="SSF53697">
    <property type="entry name" value="SIS domain"/>
    <property type="match status" value="1"/>
</dbReference>
<dbReference type="EMBL" id="JAHXPT010000002">
    <property type="protein sequence ID" value="MBW6409069.1"/>
    <property type="molecule type" value="Genomic_DNA"/>
</dbReference>
<dbReference type="InterPro" id="IPR040190">
    <property type="entry name" value="MURQ/GCKR"/>
</dbReference>
<dbReference type="InterPro" id="IPR005488">
    <property type="entry name" value="Etherase_MurQ"/>
</dbReference>
<feature type="active site" evidence="3">
    <location>
        <position position="117"/>
    </location>
</feature>
<comment type="similarity">
    <text evidence="3">Belongs to the GCKR-like family. MurNAc-6-P etherase subfamily.</text>
</comment>
<dbReference type="PANTHER" id="PTHR10088">
    <property type="entry name" value="GLUCOKINASE REGULATORY PROTEIN"/>
    <property type="match status" value="1"/>
</dbReference>
<dbReference type="PROSITE" id="PS01272">
    <property type="entry name" value="GCKR"/>
    <property type="match status" value="1"/>
</dbReference>
<dbReference type="PANTHER" id="PTHR10088:SF4">
    <property type="entry name" value="GLUCOKINASE REGULATORY PROTEIN"/>
    <property type="match status" value="1"/>
</dbReference>
<comment type="pathway">
    <text evidence="3">Amino-sugar metabolism; N-acetylmuramate degradation.</text>
</comment>
<reference evidence="5 6" key="1">
    <citation type="submission" date="2021-07" db="EMBL/GenBank/DDBJ databases">
        <title>Clostridium weizhouense sp. nov., an anaerobic bacterium isolated from activated sludge of Petroleum wastewater.</title>
        <authorList>
            <person name="Li Q."/>
        </authorList>
    </citation>
    <scope>NUCLEOTIDE SEQUENCE [LARGE SCALE GENOMIC DNA]</scope>
    <source>
        <strain evidence="5 6">YB-6</strain>
    </source>
</reference>
<dbReference type="NCBIfam" id="NF009222">
    <property type="entry name" value="PRK12570.1"/>
    <property type="match status" value="1"/>
</dbReference>
<evidence type="ECO:0000256" key="1">
    <source>
        <dbReference type="ARBA" id="ARBA00023239"/>
    </source>
</evidence>
<dbReference type="GO" id="GO:0016829">
    <property type="term" value="F:lyase activity"/>
    <property type="evidence" value="ECO:0007669"/>
    <property type="project" value="UniProtKB-KW"/>
</dbReference>
<dbReference type="RefSeq" id="WP_219778127.1">
    <property type="nucleotide sequence ID" value="NZ_JAHXPT010000002.1"/>
</dbReference>
<dbReference type="CDD" id="cd05007">
    <property type="entry name" value="SIS_Etherase"/>
    <property type="match status" value="1"/>
</dbReference>
<comment type="subunit">
    <text evidence="3">Homodimer.</text>
</comment>
<dbReference type="Gene3D" id="1.10.8.1080">
    <property type="match status" value="1"/>
</dbReference>
<dbReference type="InterPro" id="IPR001347">
    <property type="entry name" value="SIS_dom"/>
</dbReference>
<evidence type="ECO:0000256" key="3">
    <source>
        <dbReference type="HAMAP-Rule" id="MF_00068"/>
    </source>
</evidence>
<evidence type="ECO:0000259" key="4">
    <source>
        <dbReference type="PROSITE" id="PS51464"/>
    </source>
</evidence>
<proteinExistence type="inferred from homology"/>
<comment type="function">
    <text evidence="3">Specifically catalyzes the cleavage of the D-lactyl ether substituent of MurNAc 6-phosphate, producing GlcNAc 6-phosphate and D-lactate.</text>
</comment>
<dbReference type="Pfam" id="PF22645">
    <property type="entry name" value="GKRP_SIS_N"/>
    <property type="match status" value="1"/>
</dbReference>
<accession>A0ABS7AKJ4</accession>
<keyword evidence="1 3" id="KW-0456">Lyase</keyword>
<dbReference type="Gene3D" id="3.40.50.10490">
    <property type="entry name" value="Glucose-6-phosphate isomerase like protein, domain 1"/>
    <property type="match status" value="1"/>
</dbReference>